<dbReference type="InterPro" id="IPR038180">
    <property type="entry name" value="FlgT_N_sf"/>
</dbReference>
<protein>
    <recommendedName>
        <fullName evidence="2">Flagellar assembly protein T N-terminal domain-containing protein</fullName>
    </recommendedName>
</protein>
<proteinExistence type="predicted"/>
<reference evidence="1" key="1">
    <citation type="journal article" date="2015" name="Nature">
        <title>Complex archaea that bridge the gap between prokaryotes and eukaryotes.</title>
        <authorList>
            <person name="Spang A."/>
            <person name="Saw J.H."/>
            <person name="Jorgensen S.L."/>
            <person name="Zaremba-Niedzwiedzka K."/>
            <person name="Martijn J."/>
            <person name="Lind A.E."/>
            <person name="van Eijk R."/>
            <person name="Schleper C."/>
            <person name="Guy L."/>
            <person name="Ettema T.J."/>
        </authorList>
    </citation>
    <scope>NUCLEOTIDE SEQUENCE</scope>
</reference>
<sequence length="378" mass="40840">MRRTLAMGMTWVVALLLAGSAVGQNVVQRGDNLVEVTVTGVGMTKKEAVNDALRKAVEQGAGTFIYSQSQTEDFVLVRDTVLARSAGFVQEKKILSAREDPIEGTWEVKLKAVVSVQGIEDTWGVVKNLLAQMGRPKIMVAITEAIDQQEQADATVQTRIENLLLESGFRLVNKEQLSAIEKKQITAAVVANKPEAVQAIAQKFGAQLFITGSTSAAKGASGGAYGIDIHRYGADGDIKCYRSDTAELLSSRNGRAFSADRTKRLAAKKALSELGNAIGPIIQQDILYYWQDALQGRGSAKLVVEGINFDDAMSLEDALGALEEITSVDTEFNDTIAEFELEASLPAKKLARALSKKIKTIKITNVSQNVIKATYRGD</sequence>
<gene>
    <name evidence="1" type="ORF">LCGC14_0335420</name>
</gene>
<dbReference type="Gene3D" id="3.30.1660.40">
    <property type="entry name" value="FlgT, N-terminal domain"/>
    <property type="match status" value="1"/>
</dbReference>
<dbReference type="EMBL" id="LAZR01000240">
    <property type="protein sequence ID" value="KKN79913.1"/>
    <property type="molecule type" value="Genomic_DNA"/>
</dbReference>
<evidence type="ECO:0000313" key="1">
    <source>
        <dbReference type="EMBL" id="KKN79913.1"/>
    </source>
</evidence>
<evidence type="ECO:0008006" key="2">
    <source>
        <dbReference type="Google" id="ProtNLM"/>
    </source>
</evidence>
<comment type="caution">
    <text evidence="1">The sequence shown here is derived from an EMBL/GenBank/DDBJ whole genome shotgun (WGS) entry which is preliminary data.</text>
</comment>
<organism evidence="1">
    <name type="scientific">marine sediment metagenome</name>
    <dbReference type="NCBI Taxonomy" id="412755"/>
    <lineage>
        <taxon>unclassified sequences</taxon>
        <taxon>metagenomes</taxon>
        <taxon>ecological metagenomes</taxon>
    </lineage>
</organism>
<dbReference type="AlphaFoldDB" id="A0A0F9WMR7"/>
<accession>A0A0F9WMR7</accession>
<name>A0A0F9WMR7_9ZZZZ</name>